<proteinExistence type="predicted"/>
<dbReference type="RefSeq" id="WP_146575411.1">
    <property type="nucleotide sequence ID" value="NZ_SJPH01000010.1"/>
</dbReference>
<dbReference type="InterPro" id="IPR007296">
    <property type="entry name" value="DUF403"/>
</dbReference>
<keyword evidence="3" id="KW-1185">Reference proteome</keyword>
<sequence length="330" mass="37757">MLSRVADSIYWMAVYVERAENVARFIDVNDNLTLGEGTDLAEQWAPLVYTTGDQELFAELYGEPRREAVLRFLAFDPRNPNSVLSCVAAARENARSIRESITAPMWEQINTFHLMVKSAVQDRRFLQEPTPFCDMVKHASHALVGTTYTTMSHGEAWHFLRFGAMLERADKTSRIVDVQYYHLLPNVEDVGSALDVVRWSSLLKSASALTMYRRIHGRITPELVADFLLLDRDFPRSMRFCVSRAQESVSEITGSRPGTFNCETEQRAGRLRSEMDYTAIRDVVQQGMHEYIDQFQLRLNEIGESLQKDFFTLETEADTLGQTQSQRSFA</sequence>
<dbReference type="OrthoDB" id="9803532at2"/>
<name>A0A5C5VTJ8_9BACT</name>
<comment type="caution">
    <text evidence="2">The sequence shown here is derived from an EMBL/GenBank/DDBJ whole genome shotgun (WGS) entry which is preliminary data.</text>
</comment>
<feature type="domain" description="DUF403" evidence="1">
    <location>
        <begin position="1"/>
        <end position="311"/>
    </location>
</feature>
<dbReference type="EMBL" id="SJPH01000010">
    <property type="protein sequence ID" value="TWT40802.1"/>
    <property type="molecule type" value="Genomic_DNA"/>
</dbReference>
<evidence type="ECO:0000313" key="2">
    <source>
        <dbReference type="EMBL" id="TWT40802.1"/>
    </source>
</evidence>
<accession>A0A5C5VTJ8</accession>
<gene>
    <name evidence="2" type="ORF">Pla111_32200</name>
</gene>
<dbReference type="AlphaFoldDB" id="A0A5C5VTJ8"/>
<evidence type="ECO:0000313" key="3">
    <source>
        <dbReference type="Proteomes" id="UP000318995"/>
    </source>
</evidence>
<organism evidence="2 3">
    <name type="scientific">Botrimarina hoheduenensis</name>
    <dbReference type="NCBI Taxonomy" id="2528000"/>
    <lineage>
        <taxon>Bacteria</taxon>
        <taxon>Pseudomonadati</taxon>
        <taxon>Planctomycetota</taxon>
        <taxon>Planctomycetia</taxon>
        <taxon>Pirellulales</taxon>
        <taxon>Lacipirellulaceae</taxon>
        <taxon>Botrimarina</taxon>
    </lineage>
</organism>
<dbReference type="InterPro" id="IPR051680">
    <property type="entry name" value="ATP-dep_Glu-Cys_Ligase-2"/>
</dbReference>
<evidence type="ECO:0000259" key="1">
    <source>
        <dbReference type="Pfam" id="PF04168"/>
    </source>
</evidence>
<dbReference type="Pfam" id="PF04168">
    <property type="entry name" value="Alpha-E"/>
    <property type="match status" value="1"/>
</dbReference>
<dbReference type="PANTHER" id="PTHR34595:SF7">
    <property type="entry name" value="SLL1039 PROTEIN"/>
    <property type="match status" value="1"/>
</dbReference>
<protein>
    <recommendedName>
        <fullName evidence="1">DUF403 domain-containing protein</fullName>
    </recommendedName>
</protein>
<dbReference type="PANTHER" id="PTHR34595">
    <property type="entry name" value="BLR5612 PROTEIN"/>
    <property type="match status" value="1"/>
</dbReference>
<dbReference type="Proteomes" id="UP000318995">
    <property type="component" value="Unassembled WGS sequence"/>
</dbReference>
<reference evidence="2 3" key="1">
    <citation type="submission" date="2019-02" db="EMBL/GenBank/DDBJ databases">
        <title>Deep-cultivation of Planctomycetes and their phenomic and genomic characterization uncovers novel biology.</title>
        <authorList>
            <person name="Wiegand S."/>
            <person name="Jogler M."/>
            <person name="Boedeker C."/>
            <person name="Pinto D."/>
            <person name="Vollmers J."/>
            <person name="Rivas-Marin E."/>
            <person name="Kohn T."/>
            <person name="Peeters S.H."/>
            <person name="Heuer A."/>
            <person name="Rast P."/>
            <person name="Oberbeckmann S."/>
            <person name="Bunk B."/>
            <person name="Jeske O."/>
            <person name="Meyerdierks A."/>
            <person name="Storesund J.E."/>
            <person name="Kallscheuer N."/>
            <person name="Luecker S."/>
            <person name="Lage O.M."/>
            <person name="Pohl T."/>
            <person name="Merkel B.J."/>
            <person name="Hornburger P."/>
            <person name="Mueller R.-W."/>
            <person name="Bruemmer F."/>
            <person name="Labrenz M."/>
            <person name="Spormann A.M."/>
            <person name="Op Den Camp H."/>
            <person name="Overmann J."/>
            <person name="Amann R."/>
            <person name="Jetten M.S.M."/>
            <person name="Mascher T."/>
            <person name="Medema M.H."/>
            <person name="Devos D.P."/>
            <person name="Kaster A.-K."/>
            <person name="Ovreas L."/>
            <person name="Rohde M."/>
            <person name="Galperin M.Y."/>
            <person name="Jogler C."/>
        </authorList>
    </citation>
    <scope>NUCLEOTIDE SEQUENCE [LARGE SCALE GENOMIC DNA]</scope>
    <source>
        <strain evidence="2 3">Pla111</strain>
    </source>
</reference>